<keyword evidence="3" id="KW-1185">Reference proteome</keyword>
<dbReference type="EMBL" id="KB446560">
    <property type="protein sequence ID" value="EME81422.1"/>
    <property type="molecule type" value="Genomic_DNA"/>
</dbReference>
<evidence type="ECO:0000313" key="3">
    <source>
        <dbReference type="Proteomes" id="UP000016932"/>
    </source>
</evidence>
<protein>
    <submittedName>
        <fullName evidence="2">Uncharacterized protein</fullName>
    </submittedName>
</protein>
<dbReference type="KEGG" id="pfj:MYCFIDRAFT_81476"/>
<sequence length="141" mass="15211">MSTSGPASTSPAAAAVAAVFGTAEPLEAILLQADMFDVFRAQRVYDQQQTASPCDHQDAATHAKTPTYVASDNRPARTPIPRSPLLLTHPLEGARFLSSGSRSLNLAVHARPRIHSFHFVRNPDRARLKARNAFPQPGNST</sequence>
<dbReference type="HOGENOM" id="CLU_1826120_0_0_1"/>
<reference evidence="2 3" key="1">
    <citation type="journal article" date="2012" name="PLoS Pathog.">
        <title>Diverse lifestyles and strategies of plant pathogenesis encoded in the genomes of eighteen Dothideomycetes fungi.</title>
        <authorList>
            <person name="Ohm R.A."/>
            <person name="Feau N."/>
            <person name="Henrissat B."/>
            <person name="Schoch C.L."/>
            <person name="Horwitz B.A."/>
            <person name="Barry K.W."/>
            <person name="Condon B.J."/>
            <person name="Copeland A.C."/>
            <person name="Dhillon B."/>
            <person name="Glaser F."/>
            <person name="Hesse C.N."/>
            <person name="Kosti I."/>
            <person name="LaButti K."/>
            <person name="Lindquist E.A."/>
            <person name="Lucas S."/>
            <person name="Salamov A.A."/>
            <person name="Bradshaw R.E."/>
            <person name="Ciuffetti L."/>
            <person name="Hamelin R.C."/>
            <person name="Kema G.H.J."/>
            <person name="Lawrence C."/>
            <person name="Scott J.A."/>
            <person name="Spatafora J.W."/>
            <person name="Turgeon B.G."/>
            <person name="de Wit P.J.G.M."/>
            <person name="Zhong S."/>
            <person name="Goodwin S.B."/>
            <person name="Grigoriev I.V."/>
        </authorList>
    </citation>
    <scope>NUCLEOTIDE SEQUENCE [LARGE SCALE GENOMIC DNA]</scope>
    <source>
        <strain evidence="2 3">CIRAD86</strain>
    </source>
</reference>
<dbReference type="RefSeq" id="XP_007928615.1">
    <property type="nucleotide sequence ID" value="XM_007930424.1"/>
</dbReference>
<dbReference type="Proteomes" id="UP000016932">
    <property type="component" value="Unassembled WGS sequence"/>
</dbReference>
<dbReference type="VEuPathDB" id="FungiDB:MYCFIDRAFT_81476"/>
<evidence type="ECO:0000313" key="2">
    <source>
        <dbReference type="EMBL" id="EME81422.1"/>
    </source>
</evidence>
<evidence type="ECO:0000256" key="1">
    <source>
        <dbReference type="SAM" id="MobiDB-lite"/>
    </source>
</evidence>
<proteinExistence type="predicted"/>
<dbReference type="GeneID" id="19341838"/>
<gene>
    <name evidence="2" type="ORF">MYCFIDRAFT_81476</name>
</gene>
<organism evidence="2 3">
    <name type="scientific">Pseudocercospora fijiensis (strain CIRAD86)</name>
    <name type="common">Black leaf streak disease fungus</name>
    <name type="synonym">Mycosphaerella fijiensis</name>
    <dbReference type="NCBI Taxonomy" id="383855"/>
    <lineage>
        <taxon>Eukaryota</taxon>
        <taxon>Fungi</taxon>
        <taxon>Dikarya</taxon>
        <taxon>Ascomycota</taxon>
        <taxon>Pezizomycotina</taxon>
        <taxon>Dothideomycetes</taxon>
        <taxon>Dothideomycetidae</taxon>
        <taxon>Mycosphaerellales</taxon>
        <taxon>Mycosphaerellaceae</taxon>
        <taxon>Pseudocercospora</taxon>
    </lineage>
</organism>
<name>M3AVB0_PSEFD</name>
<dbReference type="AlphaFoldDB" id="M3AVB0"/>
<accession>M3AVB0</accession>
<feature type="region of interest" description="Disordered" evidence="1">
    <location>
        <begin position="50"/>
        <end position="85"/>
    </location>
</feature>